<dbReference type="Gene3D" id="3.30.460.10">
    <property type="entry name" value="Beta Polymerase, domain 2"/>
    <property type="match status" value="1"/>
</dbReference>
<evidence type="ECO:0000256" key="1">
    <source>
        <dbReference type="ARBA" id="ARBA00010574"/>
    </source>
</evidence>
<organism evidence="3">
    <name type="scientific">uncultured Thiotrichaceae bacterium</name>
    <dbReference type="NCBI Taxonomy" id="298394"/>
    <lineage>
        <taxon>Bacteria</taxon>
        <taxon>Pseudomonadati</taxon>
        <taxon>Pseudomonadota</taxon>
        <taxon>Gammaproteobacteria</taxon>
        <taxon>Thiotrichales</taxon>
        <taxon>Thiotrichaceae</taxon>
        <taxon>environmental samples</taxon>
    </lineage>
</organism>
<dbReference type="GO" id="GO:0017148">
    <property type="term" value="P:negative regulation of translation"/>
    <property type="evidence" value="ECO:0007669"/>
    <property type="project" value="UniProtKB-UniRule"/>
</dbReference>
<reference evidence="3" key="1">
    <citation type="submission" date="2020-01" db="EMBL/GenBank/DDBJ databases">
        <authorList>
            <person name="Meier V. D."/>
            <person name="Meier V D."/>
        </authorList>
    </citation>
    <scope>NUCLEOTIDE SEQUENCE</scope>
    <source>
        <strain evidence="3">HLG_WM_MAG_08</strain>
    </source>
</reference>
<dbReference type="PANTHER" id="PTHR21043:SF0">
    <property type="entry name" value="MITOCHONDRIAL ASSEMBLY OF RIBOSOMAL LARGE SUBUNIT PROTEIN 1"/>
    <property type="match status" value="1"/>
</dbReference>
<keyword evidence="2" id="KW-0678">Repressor</keyword>
<keyword evidence="2" id="KW-0963">Cytoplasm</keyword>
<protein>
    <recommendedName>
        <fullName evidence="2">Ribosomal silencing factor RsfS</fullName>
    </recommendedName>
</protein>
<comment type="subunit">
    <text evidence="2">Interacts with ribosomal protein uL14 (rplN).</text>
</comment>
<comment type="subcellular location">
    <subcellularLocation>
        <location evidence="2">Cytoplasm</location>
    </subcellularLocation>
</comment>
<accession>A0A6S6TLB4</accession>
<dbReference type="GO" id="GO:0005737">
    <property type="term" value="C:cytoplasm"/>
    <property type="evidence" value="ECO:0007669"/>
    <property type="project" value="UniProtKB-SubCell"/>
</dbReference>
<sequence length="120" mass="13426">MELEQLQKLVLTALDDMKARDVKILDVRGKSTITELMVVATGTSTRHVRSIAENVVVEAKKAGEQPLGIEGQHDTDWMLVDLNDIIVHIMLPETRDLYSLEKLWGEGDFPQLDLAQSGSR</sequence>
<dbReference type="EMBL" id="CACVAV010000294">
    <property type="protein sequence ID" value="CAA6818987.1"/>
    <property type="molecule type" value="Genomic_DNA"/>
</dbReference>
<comment type="function">
    <text evidence="2">Functions as a ribosomal silencing factor. Interacts with ribosomal protein uL14 (rplN), blocking formation of intersubunit bridge B8. Prevents association of the 30S and 50S ribosomal subunits and the formation of functional ribosomes, thus repressing translation.</text>
</comment>
<comment type="similarity">
    <text evidence="1 2">Belongs to the Iojap/RsfS family.</text>
</comment>
<evidence type="ECO:0000313" key="3">
    <source>
        <dbReference type="EMBL" id="CAA6818987.1"/>
    </source>
</evidence>
<dbReference type="GO" id="GO:0090071">
    <property type="term" value="P:negative regulation of ribosome biogenesis"/>
    <property type="evidence" value="ECO:0007669"/>
    <property type="project" value="UniProtKB-UniRule"/>
</dbReference>
<dbReference type="GO" id="GO:0043023">
    <property type="term" value="F:ribosomal large subunit binding"/>
    <property type="evidence" value="ECO:0007669"/>
    <property type="project" value="TreeGrafter"/>
</dbReference>
<dbReference type="Pfam" id="PF02410">
    <property type="entry name" value="RsfS"/>
    <property type="match status" value="1"/>
</dbReference>
<dbReference type="InterPro" id="IPR043519">
    <property type="entry name" value="NT_sf"/>
</dbReference>
<dbReference type="PANTHER" id="PTHR21043">
    <property type="entry name" value="IOJAP SUPERFAMILY ORTHOLOG"/>
    <property type="match status" value="1"/>
</dbReference>
<dbReference type="InterPro" id="IPR004394">
    <property type="entry name" value="Iojap/RsfS/C7orf30"/>
</dbReference>
<dbReference type="GO" id="GO:0042256">
    <property type="term" value="P:cytosolic ribosome assembly"/>
    <property type="evidence" value="ECO:0007669"/>
    <property type="project" value="UniProtKB-UniRule"/>
</dbReference>
<dbReference type="HAMAP" id="MF_01477">
    <property type="entry name" value="Iojap_RsfS"/>
    <property type="match status" value="1"/>
</dbReference>
<dbReference type="NCBIfam" id="TIGR00090">
    <property type="entry name" value="rsfS_iojap_ybeB"/>
    <property type="match status" value="1"/>
</dbReference>
<proteinExistence type="inferred from homology"/>
<gene>
    <name evidence="2" type="primary">rsfS</name>
    <name evidence="3" type="ORF">HELGO_WM51110</name>
</gene>
<keyword evidence="2" id="KW-0810">Translation regulation</keyword>
<name>A0A6S6TLB4_9GAMM</name>
<dbReference type="AlphaFoldDB" id="A0A6S6TLB4"/>
<dbReference type="SUPFAM" id="SSF81301">
    <property type="entry name" value="Nucleotidyltransferase"/>
    <property type="match status" value="1"/>
</dbReference>
<evidence type="ECO:0000256" key="2">
    <source>
        <dbReference type="HAMAP-Rule" id="MF_01477"/>
    </source>
</evidence>